<evidence type="ECO:0000313" key="1">
    <source>
        <dbReference type="EMBL" id="OIT05096.1"/>
    </source>
</evidence>
<reference evidence="1" key="1">
    <citation type="submission" date="2016-11" db="EMBL/GenBank/DDBJ databases">
        <title>The genome of Nicotiana attenuata.</title>
        <authorList>
            <person name="Xu S."/>
            <person name="Brockmoeller T."/>
            <person name="Gaquerel E."/>
            <person name="Navarro A."/>
            <person name="Kuhl H."/>
            <person name="Gase K."/>
            <person name="Ling Z."/>
            <person name="Zhou W."/>
            <person name="Kreitzer C."/>
            <person name="Stanke M."/>
            <person name="Tang H."/>
            <person name="Lyons E."/>
            <person name="Pandey P."/>
            <person name="Pandey S.P."/>
            <person name="Timmermann B."/>
            <person name="Baldwin I.T."/>
        </authorList>
    </citation>
    <scope>NUCLEOTIDE SEQUENCE [LARGE SCALE GENOMIC DNA]</scope>
    <source>
        <strain evidence="1">UT</strain>
    </source>
</reference>
<dbReference type="Proteomes" id="UP000187609">
    <property type="component" value="Unassembled WGS sequence"/>
</dbReference>
<proteinExistence type="predicted"/>
<dbReference type="CDD" id="cd17039">
    <property type="entry name" value="Ubl_ubiquitin_like"/>
    <property type="match status" value="1"/>
</dbReference>
<evidence type="ECO:0000313" key="2">
    <source>
        <dbReference type="Proteomes" id="UP000187609"/>
    </source>
</evidence>
<dbReference type="AlphaFoldDB" id="A0A1J6IWY4"/>
<keyword evidence="2" id="KW-1185">Reference proteome</keyword>
<dbReference type="Gramene" id="OIT05096">
    <property type="protein sequence ID" value="OIT05096"/>
    <property type="gene ID" value="A4A49_65146"/>
</dbReference>
<accession>A0A1J6IWY4</accession>
<comment type="caution">
    <text evidence="1">The sequence shown here is derived from an EMBL/GenBank/DDBJ whole genome shotgun (WGS) entry which is preliminary data.</text>
</comment>
<gene>
    <name evidence="1" type="ORF">A4A49_65146</name>
</gene>
<sequence length="118" mass="13473">MAGGPRIRIKVESPTSEFYTEVRGNSTVKELMKIIIKVWGDEYMSLYHKSTKMKSDQLLSAYNIKDGSIVKIKVFAEPPDEPVSVIQLPKRDCPSSFKLIENNNKCNLFGFLWFHSVS</sequence>
<dbReference type="Gene3D" id="3.10.20.90">
    <property type="entry name" value="Phosphatidylinositol 3-kinase Catalytic Subunit, Chain A, domain 1"/>
    <property type="match status" value="1"/>
</dbReference>
<evidence type="ECO:0008006" key="3">
    <source>
        <dbReference type="Google" id="ProtNLM"/>
    </source>
</evidence>
<dbReference type="EMBL" id="MJEQ01037185">
    <property type="protein sequence ID" value="OIT05096.1"/>
    <property type="molecule type" value="Genomic_DNA"/>
</dbReference>
<dbReference type="InterPro" id="IPR029071">
    <property type="entry name" value="Ubiquitin-like_domsf"/>
</dbReference>
<name>A0A1J6IWY4_NICAT</name>
<dbReference type="SUPFAM" id="SSF54236">
    <property type="entry name" value="Ubiquitin-like"/>
    <property type="match status" value="1"/>
</dbReference>
<organism evidence="1 2">
    <name type="scientific">Nicotiana attenuata</name>
    <name type="common">Coyote tobacco</name>
    <dbReference type="NCBI Taxonomy" id="49451"/>
    <lineage>
        <taxon>Eukaryota</taxon>
        <taxon>Viridiplantae</taxon>
        <taxon>Streptophyta</taxon>
        <taxon>Embryophyta</taxon>
        <taxon>Tracheophyta</taxon>
        <taxon>Spermatophyta</taxon>
        <taxon>Magnoliopsida</taxon>
        <taxon>eudicotyledons</taxon>
        <taxon>Gunneridae</taxon>
        <taxon>Pentapetalae</taxon>
        <taxon>asterids</taxon>
        <taxon>lamiids</taxon>
        <taxon>Solanales</taxon>
        <taxon>Solanaceae</taxon>
        <taxon>Nicotianoideae</taxon>
        <taxon>Nicotianeae</taxon>
        <taxon>Nicotiana</taxon>
    </lineage>
</organism>
<dbReference type="SMR" id="A0A1J6IWY4"/>
<protein>
    <recommendedName>
        <fullName evidence="3">Ubiquitin-like domain-containing protein</fullName>
    </recommendedName>
</protein>